<evidence type="ECO:0000313" key="1">
    <source>
        <dbReference type="EMBL" id="CAK0878040.1"/>
    </source>
</evidence>
<proteinExistence type="predicted"/>
<sequence>MEAMGTLFDTKLGPILQKVERVEKTIANHDDRLAAIEARTAVKISLYFKEGFASDESRKFNDNFLYTSREGVQAMNAARIVECSWKPEFKLTVKASQGEALVAKVNTNATIEWMAAGASAIGTTAQSLE</sequence>
<gene>
    <name evidence="1" type="ORF">PCOR1329_LOCUS61926</name>
</gene>
<dbReference type="Proteomes" id="UP001189429">
    <property type="component" value="Unassembled WGS sequence"/>
</dbReference>
<name>A0ABN9VYF7_9DINO</name>
<organism evidence="1 2">
    <name type="scientific">Prorocentrum cordatum</name>
    <dbReference type="NCBI Taxonomy" id="2364126"/>
    <lineage>
        <taxon>Eukaryota</taxon>
        <taxon>Sar</taxon>
        <taxon>Alveolata</taxon>
        <taxon>Dinophyceae</taxon>
        <taxon>Prorocentrales</taxon>
        <taxon>Prorocentraceae</taxon>
        <taxon>Prorocentrum</taxon>
    </lineage>
</organism>
<comment type="caution">
    <text evidence="1">The sequence shown here is derived from an EMBL/GenBank/DDBJ whole genome shotgun (WGS) entry which is preliminary data.</text>
</comment>
<reference evidence="1" key="1">
    <citation type="submission" date="2023-10" db="EMBL/GenBank/DDBJ databases">
        <authorList>
            <person name="Chen Y."/>
            <person name="Shah S."/>
            <person name="Dougan E. K."/>
            <person name="Thang M."/>
            <person name="Chan C."/>
        </authorList>
    </citation>
    <scope>NUCLEOTIDE SEQUENCE [LARGE SCALE GENOMIC DNA]</scope>
</reference>
<dbReference type="EMBL" id="CAUYUJ010017804">
    <property type="protein sequence ID" value="CAK0878040.1"/>
    <property type="molecule type" value="Genomic_DNA"/>
</dbReference>
<protein>
    <submittedName>
        <fullName evidence="1">Uncharacterized protein</fullName>
    </submittedName>
</protein>
<keyword evidence="2" id="KW-1185">Reference proteome</keyword>
<evidence type="ECO:0000313" key="2">
    <source>
        <dbReference type="Proteomes" id="UP001189429"/>
    </source>
</evidence>
<accession>A0ABN9VYF7</accession>